<dbReference type="EMBL" id="CP001843">
    <property type="protein sequence ID" value="AEF83784.1"/>
    <property type="molecule type" value="Genomic_DNA"/>
</dbReference>
<dbReference type="GO" id="GO:0006412">
    <property type="term" value="P:translation"/>
    <property type="evidence" value="ECO:0007669"/>
    <property type="project" value="UniProtKB-UniRule"/>
</dbReference>
<evidence type="ECO:0000256" key="3">
    <source>
        <dbReference type="ARBA" id="ARBA00022884"/>
    </source>
</evidence>
<dbReference type="GO" id="GO:0005737">
    <property type="term" value="C:cytoplasm"/>
    <property type="evidence" value="ECO:0007669"/>
    <property type="project" value="UniProtKB-ARBA"/>
</dbReference>
<evidence type="ECO:0000313" key="9">
    <source>
        <dbReference type="Proteomes" id="UP000009223"/>
    </source>
</evidence>
<dbReference type="GO" id="GO:0005840">
    <property type="term" value="C:ribosome"/>
    <property type="evidence" value="ECO:0007669"/>
    <property type="project" value="UniProtKB-KW"/>
</dbReference>
<dbReference type="PROSITE" id="PS01169">
    <property type="entry name" value="RIBOSOMAL_L21"/>
    <property type="match status" value="1"/>
</dbReference>
<evidence type="ECO:0000256" key="4">
    <source>
        <dbReference type="ARBA" id="ARBA00022980"/>
    </source>
</evidence>
<keyword evidence="3 6" id="KW-0694">RNA-binding</keyword>
<dbReference type="PANTHER" id="PTHR21349">
    <property type="entry name" value="50S RIBOSOMAL PROTEIN L21"/>
    <property type="match status" value="1"/>
</dbReference>
<proteinExistence type="inferred from homology"/>
<dbReference type="KEGG" id="tpi:TREPR_3448"/>
<protein>
    <recommendedName>
        <fullName evidence="6">Large ribosomal subunit protein bL21</fullName>
    </recommendedName>
</protein>
<sequence length="110" mass="12001">MYALVEFKGKQYKAEKGAKLKVDRIDAEPGTAVDIDSVLLVSSGADEGSQNTVSVGAPYVKGAKVSAVVESHGKDGKIIVFKYMPKKDYRRKQGHRQQYSIIKIEDIVGA</sequence>
<dbReference type="RefSeq" id="WP_015706841.1">
    <property type="nucleotide sequence ID" value="NC_015578.1"/>
</dbReference>
<evidence type="ECO:0000256" key="2">
    <source>
        <dbReference type="ARBA" id="ARBA00022730"/>
    </source>
</evidence>
<dbReference type="PANTHER" id="PTHR21349:SF0">
    <property type="entry name" value="LARGE RIBOSOMAL SUBUNIT PROTEIN BL21M"/>
    <property type="match status" value="1"/>
</dbReference>
<evidence type="ECO:0000256" key="7">
    <source>
        <dbReference type="RuleBase" id="RU000562"/>
    </source>
</evidence>
<dbReference type="HAMAP" id="MF_01363">
    <property type="entry name" value="Ribosomal_bL21"/>
    <property type="match status" value="1"/>
</dbReference>
<keyword evidence="2 6" id="KW-0699">rRNA-binding</keyword>
<dbReference type="OrthoDB" id="9813334at2"/>
<dbReference type="AlphaFoldDB" id="F5YJH3"/>
<dbReference type="InterPro" id="IPR018258">
    <property type="entry name" value="Ribosomal_bL21_CS"/>
</dbReference>
<comment type="subunit">
    <text evidence="6">Part of the 50S ribosomal subunit. Contacts protein L20.</text>
</comment>
<keyword evidence="5 6" id="KW-0687">Ribonucleoprotein</keyword>
<dbReference type="GO" id="GO:0003735">
    <property type="term" value="F:structural constituent of ribosome"/>
    <property type="evidence" value="ECO:0007669"/>
    <property type="project" value="InterPro"/>
</dbReference>
<evidence type="ECO:0000256" key="6">
    <source>
        <dbReference type="HAMAP-Rule" id="MF_01363"/>
    </source>
</evidence>
<dbReference type="InterPro" id="IPR028909">
    <property type="entry name" value="bL21-like"/>
</dbReference>
<reference evidence="8 9" key="2">
    <citation type="journal article" date="2011" name="ISME J.">
        <title>RNA-seq reveals cooperative metabolic interactions between two termite-gut spirochete species in co-culture.</title>
        <authorList>
            <person name="Rosenthal A.Z."/>
            <person name="Matson E.G."/>
            <person name="Eldar A."/>
            <person name="Leadbetter J.R."/>
        </authorList>
    </citation>
    <scope>NUCLEOTIDE SEQUENCE [LARGE SCALE GENOMIC DNA]</scope>
    <source>
        <strain evidence="9">ATCC BAA-887 / DSM 12427 / ZAS-2</strain>
    </source>
</reference>
<dbReference type="GO" id="GO:0019843">
    <property type="term" value="F:rRNA binding"/>
    <property type="evidence" value="ECO:0007669"/>
    <property type="project" value="UniProtKB-UniRule"/>
</dbReference>
<dbReference type="STRING" id="545694.TREPR_3448"/>
<keyword evidence="9" id="KW-1185">Reference proteome</keyword>
<dbReference type="eggNOG" id="COG0261">
    <property type="taxonomic scope" value="Bacteria"/>
</dbReference>
<comment type="function">
    <text evidence="6 7">This protein binds to 23S rRNA in the presence of protein L20.</text>
</comment>
<accession>F5YJH3</accession>
<dbReference type="Pfam" id="PF00829">
    <property type="entry name" value="Ribosomal_L21p"/>
    <property type="match status" value="1"/>
</dbReference>
<evidence type="ECO:0000256" key="1">
    <source>
        <dbReference type="ARBA" id="ARBA00008563"/>
    </source>
</evidence>
<keyword evidence="4 6" id="KW-0689">Ribosomal protein</keyword>
<dbReference type="GO" id="GO:1990904">
    <property type="term" value="C:ribonucleoprotein complex"/>
    <property type="evidence" value="ECO:0007669"/>
    <property type="project" value="UniProtKB-KW"/>
</dbReference>
<dbReference type="HOGENOM" id="CLU_061463_3_2_12"/>
<dbReference type="SUPFAM" id="SSF141091">
    <property type="entry name" value="L21p-like"/>
    <property type="match status" value="1"/>
</dbReference>
<comment type="similarity">
    <text evidence="1 6 7">Belongs to the bacterial ribosomal protein bL21 family.</text>
</comment>
<name>F5YJH3_TREPZ</name>
<organism evidence="8 9">
    <name type="scientific">Treponema primitia (strain ATCC BAA-887 / DSM 12427 / ZAS-2)</name>
    <dbReference type="NCBI Taxonomy" id="545694"/>
    <lineage>
        <taxon>Bacteria</taxon>
        <taxon>Pseudomonadati</taxon>
        <taxon>Spirochaetota</taxon>
        <taxon>Spirochaetia</taxon>
        <taxon>Spirochaetales</taxon>
        <taxon>Treponemataceae</taxon>
        <taxon>Treponema</taxon>
    </lineage>
</organism>
<evidence type="ECO:0000256" key="5">
    <source>
        <dbReference type="ARBA" id="ARBA00023274"/>
    </source>
</evidence>
<dbReference type="Proteomes" id="UP000009223">
    <property type="component" value="Chromosome"/>
</dbReference>
<evidence type="ECO:0000313" key="8">
    <source>
        <dbReference type="EMBL" id="AEF83784.1"/>
    </source>
</evidence>
<dbReference type="NCBIfam" id="TIGR00061">
    <property type="entry name" value="L21"/>
    <property type="match status" value="1"/>
</dbReference>
<dbReference type="InterPro" id="IPR036164">
    <property type="entry name" value="bL21-like_sf"/>
</dbReference>
<dbReference type="InterPro" id="IPR001787">
    <property type="entry name" value="Ribosomal_bL21"/>
</dbReference>
<gene>
    <name evidence="6 8" type="primary">rplU</name>
    <name evidence="8" type="ordered locus">TREPR_3448</name>
</gene>
<reference evidence="9" key="1">
    <citation type="submission" date="2009-12" db="EMBL/GenBank/DDBJ databases">
        <title>Complete sequence of Treponema primitia strain ZAS-2.</title>
        <authorList>
            <person name="Tetu S.G."/>
            <person name="Matson E."/>
            <person name="Ren Q."/>
            <person name="Seshadri R."/>
            <person name="Elbourne L."/>
            <person name="Hassan K.A."/>
            <person name="Durkin A."/>
            <person name="Radune D."/>
            <person name="Mohamoud Y."/>
            <person name="Shay R."/>
            <person name="Jin S."/>
            <person name="Zhang X."/>
            <person name="Lucey K."/>
            <person name="Ballor N.R."/>
            <person name="Ottesen E."/>
            <person name="Rosenthal R."/>
            <person name="Allen A."/>
            <person name="Leadbetter J.R."/>
            <person name="Paulsen I.T."/>
        </authorList>
    </citation>
    <scope>NUCLEOTIDE SEQUENCE [LARGE SCALE GENOMIC DNA]</scope>
    <source>
        <strain evidence="9">ATCC BAA-887 / DSM 12427 / ZAS-2</strain>
    </source>
</reference>